<evidence type="ECO:0000313" key="2">
    <source>
        <dbReference type="Proteomes" id="UP000246464"/>
    </source>
</evidence>
<dbReference type="PANTHER" id="PTHR24401">
    <property type="entry name" value="SI:CH211-243P7.3-RELATED"/>
    <property type="match status" value="1"/>
</dbReference>
<accession>A0A2U9CV83</accession>
<protein>
    <submittedName>
        <fullName evidence="1">Uncharacterized protein</fullName>
    </submittedName>
</protein>
<sequence>MANQMNELMHLKYEQAHLAYLCSIQNVWDADAGVYGQKTLSQLARKDETPQSFDDFIDADGWCGVSISASYLADCLIEEYRRQEPAITKLMQGTFGQVLRSDPTRKSETEKSLELIDQGLAKRYDDAGVEKANYHWVDRDFCAPFKIPDLHPGEYLSWDAWRTTESLITEATAGILENTSASRTQYNPHIVLKLDLFQSMRCFTRECTSEHHPLFSTFCQLLYTAFTVVDQEDLQRLTSSVEFSPRILQNNTSESTVETELHSRQN</sequence>
<dbReference type="PANTHER" id="PTHR24401:SF29">
    <property type="entry name" value="SI:CH211-243P7.3-RELATED"/>
    <property type="match status" value="1"/>
</dbReference>
<reference evidence="1 2" key="1">
    <citation type="submission" date="2017-12" db="EMBL/GenBank/DDBJ databases">
        <title>Integrating genomic resources of turbot (Scophthalmus maximus) in depth evaluation of genetic and physical mapping variation across individuals.</title>
        <authorList>
            <person name="Martinez P."/>
        </authorList>
    </citation>
    <scope>NUCLEOTIDE SEQUENCE [LARGE SCALE GENOMIC DNA]</scope>
</reference>
<organism evidence="1 2">
    <name type="scientific">Scophthalmus maximus</name>
    <name type="common">Turbot</name>
    <name type="synonym">Psetta maxima</name>
    <dbReference type="NCBI Taxonomy" id="52904"/>
    <lineage>
        <taxon>Eukaryota</taxon>
        <taxon>Metazoa</taxon>
        <taxon>Chordata</taxon>
        <taxon>Craniata</taxon>
        <taxon>Vertebrata</taxon>
        <taxon>Euteleostomi</taxon>
        <taxon>Actinopterygii</taxon>
        <taxon>Neopterygii</taxon>
        <taxon>Teleostei</taxon>
        <taxon>Neoteleostei</taxon>
        <taxon>Acanthomorphata</taxon>
        <taxon>Carangaria</taxon>
        <taxon>Pleuronectiformes</taxon>
        <taxon>Pleuronectoidei</taxon>
        <taxon>Scophthalmidae</taxon>
        <taxon>Scophthalmus</taxon>
    </lineage>
</organism>
<keyword evidence="2" id="KW-1185">Reference proteome</keyword>
<dbReference type="AlphaFoldDB" id="A0A2U9CV83"/>
<name>A0A2U9CV83_SCOMX</name>
<dbReference type="EMBL" id="CP026262">
    <property type="protein sequence ID" value="AWP19556.1"/>
    <property type="molecule type" value="Genomic_DNA"/>
</dbReference>
<dbReference type="Proteomes" id="UP000246464">
    <property type="component" value="Chromosome 20"/>
</dbReference>
<proteinExistence type="predicted"/>
<gene>
    <name evidence="1" type="ORF">SMAX5B_001247</name>
</gene>
<evidence type="ECO:0000313" key="1">
    <source>
        <dbReference type="EMBL" id="AWP19556.1"/>
    </source>
</evidence>